<keyword evidence="2" id="KW-1185">Reference proteome</keyword>
<accession>A0ABN7UBB1</accession>
<name>A0ABN7UBB1_GIGMA</name>
<comment type="caution">
    <text evidence="1">The sequence shown here is derived from an EMBL/GenBank/DDBJ whole genome shotgun (WGS) entry which is preliminary data.</text>
</comment>
<gene>
    <name evidence="1" type="ORF">GMARGA_LOCUS4739</name>
</gene>
<reference evidence="1 2" key="1">
    <citation type="submission" date="2021-06" db="EMBL/GenBank/DDBJ databases">
        <authorList>
            <person name="Kallberg Y."/>
            <person name="Tangrot J."/>
            <person name="Rosling A."/>
        </authorList>
    </citation>
    <scope>NUCLEOTIDE SEQUENCE [LARGE SCALE GENOMIC DNA]</scope>
    <source>
        <strain evidence="1 2">120-4 pot B 10/14</strain>
    </source>
</reference>
<dbReference type="EMBL" id="CAJVQB010001900">
    <property type="protein sequence ID" value="CAG8554999.1"/>
    <property type="molecule type" value="Genomic_DNA"/>
</dbReference>
<evidence type="ECO:0000313" key="1">
    <source>
        <dbReference type="EMBL" id="CAG8554999.1"/>
    </source>
</evidence>
<evidence type="ECO:0000313" key="2">
    <source>
        <dbReference type="Proteomes" id="UP000789901"/>
    </source>
</evidence>
<proteinExistence type="predicted"/>
<dbReference type="Proteomes" id="UP000789901">
    <property type="component" value="Unassembled WGS sequence"/>
</dbReference>
<protein>
    <submittedName>
        <fullName evidence="1">21001_t:CDS:1</fullName>
    </submittedName>
</protein>
<organism evidence="1 2">
    <name type="scientific">Gigaspora margarita</name>
    <dbReference type="NCBI Taxonomy" id="4874"/>
    <lineage>
        <taxon>Eukaryota</taxon>
        <taxon>Fungi</taxon>
        <taxon>Fungi incertae sedis</taxon>
        <taxon>Mucoromycota</taxon>
        <taxon>Glomeromycotina</taxon>
        <taxon>Glomeromycetes</taxon>
        <taxon>Diversisporales</taxon>
        <taxon>Gigasporaceae</taxon>
        <taxon>Gigaspora</taxon>
    </lineage>
</organism>
<sequence length="253" mass="29991">MDIETNPISEDMSKHTRPIVTNNKDRNAKERIELEGSYMLWDLPLNFNNTQKDMYKAISIKINYSNIFFFWKDISGVEKPDRRSTSAVKRQNCEFIFMGDFNTMIDDKETTEKPKGKNKDKTLPIVNWLELYKRISRVGAVKKWIMDKNPMVEDKTEALEKGILETVMKHIPKKKICKTRVTRDGKKRPRLDKLIIELGRWVRKGKKKIGRDMTKEDRKDFGLFRENIRKKFQIEIENIGKKWEDKDIEDLSG</sequence>